<reference evidence="2" key="1">
    <citation type="submission" date="2022-11" db="UniProtKB">
        <authorList>
            <consortium name="WormBaseParasite"/>
        </authorList>
    </citation>
    <scope>IDENTIFICATION</scope>
</reference>
<keyword evidence="1" id="KW-1185">Reference proteome</keyword>
<name>A0A915KWX2_ROMCU</name>
<proteinExistence type="predicted"/>
<dbReference type="Proteomes" id="UP000887565">
    <property type="component" value="Unplaced"/>
</dbReference>
<protein>
    <submittedName>
        <fullName evidence="2">Uncharacterized protein</fullName>
    </submittedName>
</protein>
<evidence type="ECO:0000313" key="1">
    <source>
        <dbReference type="Proteomes" id="UP000887565"/>
    </source>
</evidence>
<accession>A0A915KWX2</accession>
<evidence type="ECO:0000313" key="2">
    <source>
        <dbReference type="WBParaSite" id="nRc.2.0.1.t42020-RA"/>
    </source>
</evidence>
<organism evidence="1 2">
    <name type="scientific">Romanomermis culicivorax</name>
    <name type="common">Nematode worm</name>
    <dbReference type="NCBI Taxonomy" id="13658"/>
    <lineage>
        <taxon>Eukaryota</taxon>
        <taxon>Metazoa</taxon>
        <taxon>Ecdysozoa</taxon>
        <taxon>Nematoda</taxon>
        <taxon>Enoplea</taxon>
        <taxon>Dorylaimia</taxon>
        <taxon>Mermithida</taxon>
        <taxon>Mermithoidea</taxon>
        <taxon>Mermithidae</taxon>
        <taxon>Romanomermis</taxon>
    </lineage>
</organism>
<sequence>MATFMRYMELIGSRVSFAYSAVENMGPKKLCTNGSLSKRPGGALGAGGAAGIIKSESVEQLEKRGLGLRRRVGLPFL</sequence>
<dbReference type="AlphaFoldDB" id="A0A915KWX2"/>
<dbReference type="WBParaSite" id="nRc.2.0.1.t42020-RA">
    <property type="protein sequence ID" value="nRc.2.0.1.t42020-RA"/>
    <property type="gene ID" value="nRc.2.0.1.g42020"/>
</dbReference>